<dbReference type="Proteomes" id="UP000346198">
    <property type="component" value="Unassembled WGS sequence"/>
</dbReference>
<keyword evidence="1" id="KW-1133">Transmembrane helix</keyword>
<keyword evidence="3" id="KW-1185">Reference proteome</keyword>
<protein>
    <submittedName>
        <fullName evidence="2">Uncharacterized protein</fullName>
    </submittedName>
</protein>
<name>A0A6C2UF66_9BACT</name>
<dbReference type="EMBL" id="CAAHFH010000001">
    <property type="protein sequence ID" value="VGO18758.1"/>
    <property type="molecule type" value="Genomic_DNA"/>
</dbReference>
<sequence length="155" mass="17755">MLFKGDLRFGFCVVSARNYYLIMKRLIFAFLFLFSAIAGYAQDAAIKPMLDVEEVEPPVSKETRVTAVYGISADDYLPMKNIERARQHLRPKVRGRASRPAFNLPDAFYFIGGPIFLLLFLRVLVIFLNGFEEKRREEQRAAASEKTVEELPLAE</sequence>
<keyword evidence="1" id="KW-0812">Transmembrane</keyword>
<dbReference type="AlphaFoldDB" id="A0A6C2UF66"/>
<evidence type="ECO:0000313" key="3">
    <source>
        <dbReference type="Proteomes" id="UP000346198"/>
    </source>
</evidence>
<gene>
    <name evidence="2" type="ORF">SCARR_00811</name>
</gene>
<evidence type="ECO:0000256" key="1">
    <source>
        <dbReference type="SAM" id="Phobius"/>
    </source>
</evidence>
<proteinExistence type="predicted"/>
<reference evidence="2 3" key="1">
    <citation type="submission" date="2019-04" db="EMBL/GenBank/DDBJ databases">
        <authorList>
            <person name="Van Vliet M D."/>
        </authorList>
    </citation>
    <scope>NUCLEOTIDE SEQUENCE [LARGE SCALE GENOMIC DNA]</scope>
    <source>
        <strain evidence="2 3">F21</strain>
    </source>
</reference>
<evidence type="ECO:0000313" key="2">
    <source>
        <dbReference type="EMBL" id="VGO18758.1"/>
    </source>
</evidence>
<keyword evidence="1" id="KW-0472">Membrane</keyword>
<accession>A0A6C2UF66</accession>
<organism evidence="2 3">
    <name type="scientific">Pontiella sulfatireligans</name>
    <dbReference type="NCBI Taxonomy" id="2750658"/>
    <lineage>
        <taxon>Bacteria</taxon>
        <taxon>Pseudomonadati</taxon>
        <taxon>Kiritimatiellota</taxon>
        <taxon>Kiritimatiellia</taxon>
        <taxon>Kiritimatiellales</taxon>
        <taxon>Pontiellaceae</taxon>
        <taxon>Pontiella</taxon>
    </lineage>
</organism>
<feature type="transmembrane region" description="Helical" evidence="1">
    <location>
        <begin position="107"/>
        <end position="131"/>
    </location>
</feature>